<evidence type="ECO:0000256" key="6">
    <source>
        <dbReference type="ARBA" id="ARBA00022692"/>
    </source>
</evidence>
<dbReference type="Gene3D" id="1.20.950.20">
    <property type="entry name" value="Transmembrane di-heme cytochromes, Chain C"/>
    <property type="match status" value="1"/>
</dbReference>
<reference evidence="15 16" key="1">
    <citation type="submission" date="2019-03" db="EMBL/GenBank/DDBJ databases">
        <title>Genomic Encyclopedia of Type Strains, Phase IV (KMG-IV): sequencing the most valuable type-strain genomes for metagenomic binning, comparative biology and taxonomic classification.</title>
        <authorList>
            <person name="Goeker M."/>
        </authorList>
    </citation>
    <scope>NUCLEOTIDE SEQUENCE [LARGE SCALE GENOMIC DNA]</scope>
    <source>
        <strain evidence="15 16">DSM 18507</strain>
    </source>
</reference>
<keyword evidence="4" id="KW-1003">Cell membrane</keyword>
<evidence type="ECO:0000313" key="15">
    <source>
        <dbReference type="EMBL" id="TCW29057.1"/>
    </source>
</evidence>
<feature type="transmembrane region" description="Helical" evidence="13">
    <location>
        <begin position="92"/>
        <end position="124"/>
    </location>
</feature>
<evidence type="ECO:0000256" key="1">
    <source>
        <dbReference type="ARBA" id="ARBA00001970"/>
    </source>
</evidence>
<evidence type="ECO:0000256" key="8">
    <source>
        <dbReference type="ARBA" id="ARBA00022982"/>
    </source>
</evidence>
<dbReference type="PANTHER" id="PTHR30529:SF1">
    <property type="entry name" value="CYTOCHROME B561 HOMOLOG 2"/>
    <property type="match status" value="1"/>
</dbReference>
<evidence type="ECO:0000256" key="12">
    <source>
        <dbReference type="ARBA" id="ARBA00037975"/>
    </source>
</evidence>
<protein>
    <submittedName>
        <fullName evidence="15">Cytochrome b561</fullName>
    </submittedName>
</protein>
<comment type="subcellular location">
    <subcellularLocation>
        <location evidence="2">Cell membrane</location>
        <topology evidence="2">Multi-pass membrane protein</topology>
    </subcellularLocation>
</comment>
<evidence type="ECO:0000256" key="9">
    <source>
        <dbReference type="ARBA" id="ARBA00022989"/>
    </source>
</evidence>
<keyword evidence="16" id="KW-1185">Reference proteome</keyword>
<dbReference type="EMBL" id="SMDA01000010">
    <property type="protein sequence ID" value="TCW29057.1"/>
    <property type="molecule type" value="Genomic_DNA"/>
</dbReference>
<evidence type="ECO:0000259" key="14">
    <source>
        <dbReference type="Pfam" id="PF01292"/>
    </source>
</evidence>
<evidence type="ECO:0000256" key="7">
    <source>
        <dbReference type="ARBA" id="ARBA00022723"/>
    </source>
</evidence>
<comment type="caution">
    <text evidence="15">The sequence shown here is derived from an EMBL/GenBank/DDBJ whole genome shotgun (WGS) entry which is preliminary data.</text>
</comment>
<accession>A0ABY2CUA3</accession>
<comment type="cofactor">
    <cofactor evidence="1">
        <name>heme b</name>
        <dbReference type="ChEBI" id="CHEBI:60344"/>
    </cofactor>
</comment>
<feature type="transmembrane region" description="Helical" evidence="13">
    <location>
        <begin position="144"/>
        <end position="166"/>
    </location>
</feature>
<dbReference type="InterPro" id="IPR016174">
    <property type="entry name" value="Di-haem_cyt_TM"/>
</dbReference>
<feature type="domain" description="Cytochrome b561 bacterial/Ni-hydrogenase" evidence="14">
    <location>
        <begin position="7"/>
        <end position="175"/>
    </location>
</feature>
<dbReference type="Pfam" id="PF01292">
    <property type="entry name" value="Ni_hydr_CYTB"/>
    <property type="match status" value="1"/>
</dbReference>
<keyword evidence="11 13" id="KW-0472">Membrane</keyword>
<comment type="similarity">
    <text evidence="12">Belongs to the cytochrome b561 family.</text>
</comment>
<evidence type="ECO:0000256" key="10">
    <source>
        <dbReference type="ARBA" id="ARBA00023004"/>
    </source>
</evidence>
<dbReference type="Proteomes" id="UP000294801">
    <property type="component" value="Unassembled WGS sequence"/>
</dbReference>
<sequence length="182" mass="20426">MNPHSERYTALQVILHWLMALLLVGTFAFGWYLSTLPLSPEKFRWIAWHKWAGILALALGIWRLTVRFYRRPPALPASMSPLAVRAAHAGHVLLYLLMLAVPLSGWTMSSAYGIPVVWLGLLPLPDLVSADPALGERLKSLHETLVWLLALLVVGHVLAALKHQLIDRDGLMSRMRLRSGHH</sequence>
<evidence type="ECO:0000256" key="4">
    <source>
        <dbReference type="ARBA" id="ARBA00022475"/>
    </source>
</evidence>
<dbReference type="InterPro" id="IPR011577">
    <property type="entry name" value="Cyt_b561_bac/Ni-Hgenase"/>
</dbReference>
<dbReference type="InterPro" id="IPR052168">
    <property type="entry name" value="Cytochrome_b561_oxidase"/>
</dbReference>
<dbReference type="SUPFAM" id="SSF81342">
    <property type="entry name" value="Transmembrane di-heme cytochromes"/>
    <property type="match status" value="1"/>
</dbReference>
<feature type="transmembrane region" description="Helical" evidence="13">
    <location>
        <begin position="12"/>
        <end position="33"/>
    </location>
</feature>
<gene>
    <name evidence="15" type="ORF">EV669_11024</name>
</gene>
<keyword evidence="3" id="KW-0813">Transport</keyword>
<keyword evidence="5" id="KW-0349">Heme</keyword>
<dbReference type="RefSeq" id="WP_132098893.1">
    <property type="nucleotide sequence ID" value="NZ_SMDA01000010.1"/>
</dbReference>
<name>A0ABY2CUA3_GULMO</name>
<keyword evidence="9 13" id="KW-1133">Transmembrane helix</keyword>
<feature type="transmembrane region" description="Helical" evidence="13">
    <location>
        <begin position="45"/>
        <end position="62"/>
    </location>
</feature>
<organism evidence="15 16">
    <name type="scientific">Gulbenkiania mobilis</name>
    <dbReference type="NCBI Taxonomy" id="397457"/>
    <lineage>
        <taxon>Bacteria</taxon>
        <taxon>Pseudomonadati</taxon>
        <taxon>Pseudomonadota</taxon>
        <taxon>Betaproteobacteria</taxon>
        <taxon>Neisseriales</taxon>
        <taxon>Chromobacteriaceae</taxon>
        <taxon>Gulbenkiania</taxon>
    </lineage>
</organism>
<keyword evidence="10" id="KW-0408">Iron</keyword>
<evidence type="ECO:0000313" key="16">
    <source>
        <dbReference type="Proteomes" id="UP000294801"/>
    </source>
</evidence>
<keyword evidence="8" id="KW-0249">Electron transport</keyword>
<evidence type="ECO:0000256" key="3">
    <source>
        <dbReference type="ARBA" id="ARBA00022448"/>
    </source>
</evidence>
<evidence type="ECO:0000256" key="2">
    <source>
        <dbReference type="ARBA" id="ARBA00004651"/>
    </source>
</evidence>
<evidence type="ECO:0000256" key="5">
    <source>
        <dbReference type="ARBA" id="ARBA00022617"/>
    </source>
</evidence>
<evidence type="ECO:0000256" key="11">
    <source>
        <dbReference type="ARBA" id="ARBA00023136"/>
    </source>
</evidence>
<evidence type="ECO:0000256" key="13">
    <source>
        <dbReference type="SAM" id="Phobius"/>
    </source>
</evidence>
<keyword evidence="7" id="KW-0479">Metal-binding</keyword>
<dbReference type="PANTHER" id="PTHR30529">
    <property type="entry name" value="CYTOCHROME B561"/>
    <property type="match status" value="1"/>
</dbReference>
<proteinExistence type="inferred from homology"/>
<keyword evidence="6 13" id="KW-0812">Transmembrane</keyword>